<feature type="compositionally biased region" description="Polar residues" evidence="1">
    <location>
        <begin position="198"/>
        <end position="216"/>
    </location>
</feature>
<feature type="region of interest" description="Disordered" evidence="1">
    <location>
        <begin position="30"/>
        <end position="143"/>
    </location>
</feature>
<evidence type="ECO:0000313" key="3">
    <source>
        <dbReference type="Proteomes" id="UP001194746"/>
    </source>
</evidence>
<feature type="region of interest" description="Disordered" evidence="1">
    <location>
        <begin position="176"/>
        <end position="227"/>
    </location>
</feature>
<evidence type="ECO:0000313" key="2">
    <source>
        <dbReference type="EMBL" id="KAF9887911.1"/>
    </source>
</evidence>
<evidence type="ECO:0000256" key="1">
    <source>
        <dbReference type="SAM" id="MobiDB-lite"/>
    </source>
</evidence>
<accession>A0AAD4CK36</accession>
<feature type="compositionally biased region" description="Basic and acidic residues" evidence="1">
    <location>
        <begin position="601"/>
        <end position="621"/>
    </location>
</feature>
<feature type="region of interest" description="Disordered" evidence="1">
    <location>
        <begin position="267"/>
        <end position="488"/>
    </location>
</feature>
<feature type="compositionally biased region" description="Basic and acidic residues" evidence="1">
    <location>
        <begin position="470"/>
        <end position="480"/>
    </location>
</feature>
<dbReference type="Proteomes" id="UP001194746">
    <property type="component" value="Unassembled WGS sequence"/>
</dbReference>
<feature type="compositionally biased region" description="Pro residues" evidence="1">
    <location>
        <begin position="434"/>
        <end position="443"/>
    </location>
</feature>
<reference evidence="2" key="2">
    <citation type="submission" date="2020-02" db="EMBL/GenBank/DDBJ databases">
        <authorList>
            <person name="Gilchrist C.L.M."/>
            <person name="Chooi Y.-H."/>
        </authorList>
    </citation>
    <scope>NUCLEOTIDE SEQUENCE</scope>
    <source>
        <strain evidence="2">MST-FP2251</strain>
    </source>
</reference>
<organism evidence="2 3">
    <name type="scientific">Aspergillus nanangensis</name>
    <dbReference type="NCBI Taxonomy" id="2582783"/>
    <lineage>
        <taxon>Eukaryota</taxon>
        <taxon>Fungi</taxon>
        <taxon>Dikarya</taxon>
        <taxon>Ascomycota</taxon>
        <taxon>Pezizomycotina</taxon>
        <taxon>Eurotiomycetes</taxon>
        <taxon>Eurotiomycetidae</taxon>
        <taxon>Eurotiales</taxon>
        <taxon>Aspergillaceae</taxon>
        <taxon>Aspergillus</taxon>
        <taxon>Aspergillus subgen. Circumdati</taxon>
    </lineage>
</organism>
<feature type="region of interest" description="Disordered" evidence="1">
    <location>
        <begin position="582"/>
        <end position="637"/>
    </location>
</feature>
<name>A0AAD4CK36_ASPNN</name>
<comment type="caution">
    <text evidence="2">The sequence shown here is derived from an EMBL/GenBank/DDBJ whole genome shotgun (WGS) entry which is preliminary data.</text>
</comment>
<dbReference type="AlphaFoldDB" id="A0AAD4CK36"/>
<feature type="compositionally biased region" description="Polar residues" evidence="1">
    <location>
        <begin position="505"/>
        <end position="532"/>
    </location>
</feature>
<feature type="compositionally biased region" description="Basic and acidic residues" evidence="1">
    <location>
        <begin position="408"/>
        <end position="420"/>
    </location>
</feature>
<keyword evidence="3" id="KW-1185">Reference proteome</keyword>
<protein>
    <submittedName>
        <fullName evidence="2">Uncharacterized protein</fullName>
    </submittedName>
</protein>
<proteinExistence type="predicted"/>
<feature type="compositionally biased region" description="Pro residues" evidence="1">
    <location>
        <begin position="182"/>
        <end position="196"/>
    </location>
</feature>
<feature type="compositionally biased region" description="Basic and acidic residues" evidence="1">
    <location>
        <begin position="279"/>
        <end position="297"/>
    </location>
</feature>
<sequence length="637" mass="70955">MSRKIPHAAFCEEYDEDSHVIRPHTRQVANVAARRSRTDLRSVLEPLVDVGSDSGYSSRTAATVHSTQSAPSGRKSPGPLKLRTDLDRVRSIRKERTKDRNPRTPRDDKMQVGAYPSMSHHHQMQPSPSRSQRRESSQVRHPPGNCWECDHGLYHGSAPVEPRAIDYPYYVSQPSTPSIADYPPPSPQTARYPPPSIIQDTQTRPSARAGRSNSYNAPRPISYHGGAPPNMGGGMMYHPGSMTRYDHGPPPSSSAYANAQYAPSSYGQQGPYYGLPDYIPHDTRKERSSSRTRDSGRARRPSTYAQQMPDFDLVSAFDDDDEPLEAPPPPPVQLQPRQRQPSHSSHDEDYYRMPPPPMKHKAAPNIIQKRPQPQKVQTSPVVLSERRGSQSLDLTDLRDALPNYEYRGSSRETVVPERNHSLRSSRRPTTMYHEPPPPPPPSRPARMAVEHFRRRQPTVYDPEPSGDEMEDKHLRAEEYQASRTAKSPAIAVPLTADALYKAKSSARTASDSGSQKTRSASSRGSDARTQSGSGMGGPKPEEDNNFVMTMNGITLSLNQESIGRKTISVQAGETGALSLNIQGKRPKKYLAEGSRFSGSTGRREIEDPRRARGDRRSDRASRRSSRSVYSGGQYEVR</sequence>
<feature type="compositionally biased region" description="Polar residues" evidence="1">
    <location>
        <begin position="54"/>
        <end position="71"/>
    </location>
</feature>
<reference evidence="2" key="1">
    <citation type="journal article" date="2019" name="Beilstein J. Org. Chem.">
        <title>Nanangenines: drimane sesquiterpenoids as the dominant metabolite cohort of a novel Australian fungus, Aspergillus nanangensis.</title>
        <authorList>
            <person name="Lacey H.J."/>
            <person name="Gilchrist C.L.M."/>
            <person name="Crombie A."/>
            <person name="Kalaitzis J.A."/>
            <person name="Vuong D."/>
            <person name="Rutledge P.J."/>
            <person name="Turner P."/>
            <person name="Pitt J.I."/>
            <person name="Lacey E."/>
            <person name="Chooi Y.H."/>
            <person name="Piggott A.M."/>
        </authorList>
    </citation>
    <scope>NUCLEOTIDE SEQUENCE</scope>
    <source>
        <strain evidence="2">MST-FP2251</strain>
    </source>
</reference>
<gene>
    <name evidence="2" type="ORF">FE257_009433</name>
</gene>
<feature type="compositionally biased region" description="Basic and acidic residues" evidence="1">
    <location>
        <begin position="82"/>
        <end position="110"/>
    </location>
</feature>
<feature type="region of interest" description="Disordered" evidence="1">
    <location>
        <begin position="502"/>
        <end position="548"/>
    </location>
</feature>
<dbReference type="EMBL" id="VCAU01000054">
    <property type="protein sequence ID" value="KAF9887911.1"/>
    <property type="molecule type" value="Genomic_DNA"/>
</dbReference>